<dbReference type="Pfam" id="PF11196">
    <property type="entry name" value="DUF2834"/>
    <property type="match status" value="1"/>
</dbReference>
<dbReference type="Proteomes" id="UP000539372">
    <property type="component" value="Unassembled WGS sequence"/>
</dbReference>
<keyword evidence="1" id="KW-0472">Membrane</keyword>
<feature type="transmembrane region" description="Helical" evidence="1">
    <location>
        <begin position="7"/>
        <end position="27"/>
    </location>
</feature>
<comment type="caution">
    <text evidence="2">The sequence shown here is derived from an EMBL/GenBank/DDBJ whole genome shotgun (WGS) entry which is preliminary data.</text>
</comment>
<dbReference type="AlphaFoldDB" id="A0A7Y0HIA6"/>
<dbReference type="RefSeq" id="WP_169626690.1">
    <property type="nucleotide sequence ID" value="NZ_JABBNT010000005.1"/>
</dbReference>
<name>A0A7Y0HIA6_9PROT</name>
<reference evidence="2 3" key="1">
    <citation type="submission" date="2020-04" db="EMBL/GenBank/DDBJ databases">
        <title>Rhodospirillaceae bacterium KN72 isolated from deep sea.</title>
        <authorList>
            <person name="Zhang D.-C."/>
        </authorList>
    </citation>
    <scope>NUCLEOTIDE SEQUENCE [LARGE SCALE GENOMIC DNA]</scope>
    <source>
        <strain evidence="2 3">KN72</strain>
    </source>
</reference>
<proteinExistence type="predicted"/>
<accession>A0A7Y0HIA6</accession>
<evidence type="ECO:0000313" key="2">
    <source>
        <dbReference type="EMBL" id="NMM46329.1"/>
    </source>
</evidence>
<evidence type="ECO:0000256" key="1">
    <source>
        <dbReference type="SAM" id="Phobius"/>
    </source>
</evidence>
<organism evidence="2 3">
    <name type="scientific">Pacificispira spongiicola</name>
    <dbReference type="NCBI Taxonomy" id="2729598"/>
    <lineage>
        <taxon>Bacteria</taxon>
        <taxon>Pseudomonadati</taxon>
        <taxon>Pseudomonadota</taxon>
        <taxon>Alphaproteobacteria</taxon>
        <taxon>Rhodospirillales</taxon>
        <taxon>Rhodospirillaceae</taxon>
        <taxon>Pacificispira</taxon>
    </lineage>
</organism>
<feature type="transmembrane region" description="Helical" evidence="1">
    <location>
        <begin position="78"/>
        <end position="97"/>
    </location>
</feature>
<protein>
    <submittedName>
        <fullName evidence="2">DUF2834 domain-containing protein</fullName>
    </submittedName>
</protein>
<keyword evidence="3" id="KW-1185">Reference proteome</keyword>
<keyword evidence="1" id="KW-0812">Transmembrane</keyword>
<evidence type="ECO:0000313" key="3">
    <source>
        <dbReference type="Proteomes" id="UP000539372"/>
    </source>
</evidence>
<keyword evidence="1" id="KW-1133">Transmembrane helix</keyword>
<feature type="transmembrane region" description="Helical" evidence="1">
    <location>
        <begin position="47"/>
        <end position="66"/>
    </location>
</feature>
<dbReference type="EMBL" id="JABBNT010000005">
    <property type="protein sequence ID" value="NMM46329.1"/>
    <property type="molecule type" value="Genomic_DNA"/>
</dbReference>
<sequence length="103" mass="10926">MNMRPLYAALAIVGTVAPYTVFLPWLVENGIAPDLFLSAMFETNISSFFSLDVLISALVLVIATIVSKGLSSGKKAGIIVATCLIGVSSGLPLYLYLTASKER</sequence>
<dbReference type="InterPro" id="IPR021362">
    <property type="entry name" value="DUF2834"/>
</dbReference>
<gene>
    <name evidence="2" type="ORF">HH303_17695</name>
</gene>